<feature type="transmembrane region" description="Helical" evidence="1">
    <location>
        <begin position="31"/>
        <end position="54"/>
    </location>
</feature>
<dbReference type="EMBL" id="JBBJBU010000009">
    <property type="protein sequence ID" value="KAK7203997.1"/>
    <property type="molecule type" value="Genomic_DNA"/>
</dbReference>
<accession>A0ABR1F2E3</accession>
<evidence type="ECO:0000313" key="2">
    <source>
        <dbReference type="EMBL" id="KAK7203997.1"/>
    </source>
</evidence>
<sequence length="88" mass="10056">MRVCRPWLSSCACSGGEIMRMSCGSGGGVRILLSFFVVLRFRLGVGVYTLWSGFATESRKPRRLDLPFCFAYLFLFFLVSFYVYKDGR</sequence>
<evidence type="ECO:0000313" key="3">
    <source>
        <dbReference type="Proteomes" id="UP001498771"/>
    </source>
</evidence>
<name>A0ABR1F2E3_9ASCO</name>
<keyword evidence="1" id="KW-0472">Membrane</keyword>
<dbReference type="GeneID" id="90038600"/>
<dbReference type="Proteomes" id="UP001498771">
    <property type="component" value="Unassembled WGS sequence"/>
</dbReference>
<organism evidence="2 3">
    <name type="scientific">Myxozyma melibiosi</name>
    <dbReference type="NCBI Taxonomy" id="54550"/>
    <lineage>
        <taxon>Eukaryota</taxon>
        <taxon>Fungi</taxon>
        <taxon>Dikarya</taxon>
        <taxon>Ascomycota</taxon>
        <taxon>Saccharomycotina</taxon>
        <taxon>Lipomycetes</taxon>
        <taxon>Lipomycetales</taxon>
        <taxon>Lipomycetaceae</taxon>
        <taxon>Myxozyma</taxon>
    </lineage>
</organism>
<protein>
    <submittedName>
        <fullName evidence="2">Uncharacterized protein</fullName>
    </submittedName>
</protein>
<reference evidence="2 3" key="1">
    <citation type="submission" date="2024-03" db="EMBL/GenBank/DDBJ databases">
        <title>Genome-scale model development and genomic sequencing of the oleaginous clade Lipomyces.</title>
        <authorList>
            <consortium name="Lawrence Berkeley National Laboratory"/>
            <person name="Czajka J.J."/>
            <person name="Han Y."/>
            <person name="Kim J."/>
            <person name="Mondo S.J."/>
            <person name="Hofstad B.A."/>
            <person name="Robles A."/>
            <person name="Haridas S."/>
            <person name="Riley R."/>
            <person name="LaButti K."/>
            <person name="Pangilinan J."/>
            <person name="Andreopoulos W."/>
            <person name="Lipzen A."/>
            <person name="Yan J."/>
            <person name="Wang M."/>
            <person name="Ng V."/>
            <person name="Grigoriev I.V."/>
            <person name="Spatafora J.W."/>
            <person name="Magnuson J.K."/>
            <person name="Baker S.E."/>
            <person name="Pomraning K.R."/>
        </authorList>
    </citation>
    <scope>NUCLEOTIDE SEQUENCE [LARGE SCALE GENOMIC DNA]</scope>
    <source>
        <strain evidence="2 3">Phaff 52-87</strain>
    </source>
</reference>
<proteinExistence type="predicted"/>
<evidence type="ECO:0000256" key="1">
    <source>
        <dbReference type="SAM" id="Phobius"/>
    </source>
</evidence>
<comment type="caution">
    <text evidence="2">The sequence shown here is derived from an EMBL/GenBank/DDBJ whole genome shotgun (WGS) entry which is preliminary data.</text>
</comment>
<keyword evidence="1" id="KW-1133">Transmembrane helix</keyword>
<feature type="transmembrane region" description="Helical" evidence="1">
    <location>
        <begin position="66"/>
        <end position="84"/>
    </location>
</feature>
<keyword evidence="3" id="KW-1185">Reference proteome</keyword>
<gene>
    <name evidence="2" type="ORF">BZA70DRAFT_281237</name>
</gene>
<dbReference type="RefSeq" id="XP_064767030.1">
    <property type="nucleotide sequence ID" value="XM_064913088.1"/>
</dbReference>
<keyword evidence="1" id="KW-0812">Transmembrane</keyword>